<keyword evidence="10" id="KW-1278">Translocase</keyword>
<dbReference type="InterPro" id="IPR011527">
    <property type="entry name" value="ABC1_TM_dom"/>
</dbReference>
<evidence type="ECO:0000256" key="11">
    <source>
        <dbReference type="ARBA" id="ARBA00022989"/>
    </source>
</evidence>
<feature type="transmembrane region" description="Helical" evidence="13">
    <location>
        <begin position="394"/>
        <end position="413"/>
    </location>
</feature>
<evidence type="ECO:0000256" key="2">
    <source>
        <dbReference type="ARBA" id="ARBA00022448"/>
    </source>
</evidence>
<dbReference type="Gene3D" id="3.40.50.300">
    <property type="entry name" value="P-loop containing nucleotide triphosphate hydrolases"/>
    <property type="match status" value="1"/>
</dbReference>
<feature type="transmembrane region" description="Helical" evidence="13">
    <location>
        <begin position="165"/>
        <end position="187"/>
    </location>
</feature>
<feature type="transmembrane region" description="Helical" evidence="13">
    <location>
        <begin position="276"/>
        <end position="298"/>
    </location>
</feature>
<feature type="transmembrane region" description="Helical" evidence="13">
    <location>
        <begin position="304"/>
        <end position="323"/>
    </location>
</feature>
<dbReference type="Pfam" id="PF03412">
    <property type="entry name" value="Peptidase_C39"/>
    <property type="match status" value="1"/>
</dbReference>
<feature type="domain" description="Peptidase C39" evidence="16">
    <location>
        <begin position="9"/>
        <end position="136"/>
    </location>
</feature>
<name>A0ABW4BXB4_9LACO</name>
<evidence type="ECO:0000259" key="16">
    <source>
        <dbReference type="PROSITE" id="PS50990"/>
    </source>
</evidence>
<dbReference type="EMBL" id="JBHTOJ010000008">
    <property type="protein sequence ID" value="MFD1419876.1"/>
    <property type="molecule type" value="Genomic_DNA"/>
</dbReference>
<evidence type="ECO:0000256" key="7">
    <source>
        <dbReference type="ARBA" id="ARBA00022801"/>
    </source>
</evidence>
<evidence type="ECO:0000256" key="6">
    <source>
        <dbReference type="ARBA" id="ARBA00022741"/>
    </source>
</evidence>
<accession>A0ABW4BXB4</accession>
<evidence type="ECO:0000259" key="14">
    <source>
        <dbReference type="PROSITE" id="PS50893"/>
    </source>
</evidence>
<dbReference type="Gene3D" id="3.90.70.10">
    <property type="entry name" value="Cysteine proteinases"/>
    <property type="match status" value="1"/>
</dbReference>
<dbReference type="InterPro" id="IPR017871">
    <property type="entry name" value="ABC_transporter-like_CS"/>
</dbReference>
<evidence type="ECO:0000256" key="10">
    <source>
        <dbReference type="ARBA" id="ARBA00022967"/>
    </source>
</evidence>
<gene>
    <name evidence="17" type="ORF">ACFQ5L_02750</name>
</gene>
<dbReference type="SUPFAM" id="SSF90123">
    <property type="entry name" value="ABC transporter transmembrane region"/>
    <property type="match status" value="1"/>
</dbReference>
<dbReference type="Pfam" id="PF00664">
    <property type="entry name" value="ABC_membrane"/>
    <property type="match status" value="1"/>
</dbReference>
<keyword evidence="18" id="KW-1185">Reference proteome</keyword>
<keyword evidence="5 13" id="KW-0812">Transmembrane</keyword>
<keyword evidence="6" id="KW-0547">Nucleotide-binding</keyword>
<keyword evidence="3" id="KW-1003">Cell membrane</keyword>
<organism evidence="17 18">
    <name type="scientific">Lactiplantibacillus songbeiensis</name>
    <dbReference type="NCBI Taxonomy" id="2559920"/>
    <lineage>
        <taxon>Bacteria</taxon>
        <taxon>Bacillati</taxon>
        <taxon>Bacillota</taxon>
        <taxon>Bacilli</taxon>
        <taxon>Lactobacillales</taxon>
        <taxon>Lactobacillaceae</taxon>
        <taxon>Lactiplantibacillus</taxon>
    </lineage>
</organism>
<evidence type="ECO:0000256" key="4">
    <source>
        <dbReference type="ARBA" id="ARBA00022670"/>
    </source>
</evidence>
<comment type="caution">
    <text evidence="17">The sequence shown here is derived from an EMBL/GenBank/DDBJ whole genome shotgun (WGS) entry which is preliminary data.</text>
</comment>
<evidence type="ECO:0000256" key="8">
    <source>
        <dbReference type="ARBA" id="ARBA00022807"/>
    </source>
</evidence>
<dbReference type="PROSITE" id="PS50929">
    <property type="entry name" value="ABC_TM1F"/>
    <property type="match status" value="1"/>
</dbReference>
<dbReference type="NCBIfam" id="TIGR01193">
    <property type="entry name" value="bacteriocin_ABC"/>
    <property type="match status" value="1"/>
</dbReference>
<dbReference type="PROSITE" id="PS50893">
    <property type="entry name" value="ABC_TRANSPORTER_2"/>
    <property type="match status" value="1"/>
</dbReference>
<evidence type="ECO:0000256" key="5">
    <source>
        <dbReference type="ARBA" id="ARBA00022692"/>
    </source>
</evidence>
<dbReference type="CDD" id="cd18570">
    <property type="entry name" value="ABC_6TM_PCAT1_LagD_like"/>
    <property type="match status" value="1"/>
</dbReference>
<evidence type="ECO:0000256" key="3">
    <source>
        <dbReference type="ARBA" id="ARBA00022475"/>
    </source>
</evidence>
<sequence length="716" mass="80281">MYYRNYVSQVDEMDCGVAALSMILKQYKSAVSLAYLRRLARTDMEGTTALGLVRAAQKLDFETKAVQSDMSLFETKDLPLPFIVHVIKNGELPHYYVILKIKNNSLVIADPDSTVGVVKMTKTKFESEWSGVAIFLVPQPTYKPVKQNKNSLFDFLPSLLQQRQLVINIVLAALLITIISIAGSYFLQAVIDTYIPNNMQNTLTTVALGLIVFYAFQSIFSYAQDFLLAILGQRLSIDIILGYIRHVFELPMDFFATRKTGEIVSRFSDASKIIDALASTVISIFLDVAIVIIVGTILAIQNMILFLVTIASLPIYIVIILAFSKAFERLNQKEMESNAKVSSAIIEDIRGIETIKSLNSESVRYGKIDTEFVDLLKKSLAYTKSDTLQQSLKTFIQLVLSVVILLVGSRLVIHSQLSIGQLMTYNALLGYFVSPLQSIINLQPKLQSAQVANNRLNEVYLVESEFKENRPYKKIEQLDGSIEVEHVFYRYGYGNDILKDISLVIRPNEKLTIVGMSGSGKSTLVKLFVDFFEPSKGEVFLNSHSIKNIDKHVLRTFINYVPQDPYIFSGTIEDNLRLGSRENVTEDDIQDACRISLIASDISKMPMQMATTLDENGSTLSGGQKQRITIARALLSPAKVLIFDESTSGLDAITEKQLIDNLVGLRFKTIIFIAHRLAIAKRTDNIIVLHDGKIVERGSHDELLQEKGYYYNLINS</sequence>
<keyword evidence="12 13" id="KW-0472">Membrane</keyword>
<dbReference type="SUPFAM" id="SSF52540">
    <property type="entry name" value="P-loop containing nucleoside triphosphate hydrolases"/>
    <property type="match status" value="1"/>
</dbReference>
<evidence type="ECO:0000256" key="1">
    <source>
        <dbReference type="ARBA" id="ARBA00004651"/>
    </source>
</evidence>
<keyword evidence="9" id="KW-0067">ATP-binding</keyword>
<keyword evidence="4" id="KW-0645">Protease</keyword>
<evidence type="ECO:0000256" key="13">
    <source>
        <dbReference type="SAM" id="Phobius"/>
    </source>
</evidence>
<dbReference type="Gene3D" id="1.20.1560.10">
    <property type="entry name" value="ABC transporter type 1, transmembrane domain"/>
    <property type="match status" value="1"/>
</dbReference>
<evidence type="ECO:0000313" key="18">
    <source>
        <dbReference type="Proteomes" id="UP001597188"/>
    </source>
</evidence>
<keyword evidence="7" id="KW-0378">Hydrolase</keyword>
<dbReference type="PROSITE" id="PS00211">
    <property type="entry name" value="ABC_TRANSPORTER_1"/>
    <property type="match status" value="1"/>
</dbReference>
<evidence type="ECO:0000259" key="15">
    <source>
        <dbReference type="PROSITE" id="PS50929"/>
    </source>
</evidence>
<keyword evidence="2" id="KW-0813">Transport</keyword>
<dbReference type="Pfam" id="PF00005">
    <property type="entry name" value="ABC_tran"/>
    <property type="match status" value="1"/>
</dbReference>
<dbReference type="InterPro" id="IPR027417">
    <property type="entry name" value="P-loop_NTPase"/>
</dbReference>
<dbReference type="Proteomes" id="UP001597188">
    <property type="component" value="Unassembled WGS sequence"/>
</dbReference>
<feature type="domain" description="ABC transporter" evidence="14">
    <location>
        <begin position="482"/>
        <end position="716"/>
    </location>
</feature>
<proteinExistence type="predicted"/>
<comment type="subcellular location">
    <subcellularLocation>
        <location evidence="1">Cell membrane</location>
        <topology evidence="1">Multi-pass membrane protein</topology>
    </subcellularLocation>
</comment>
<evidence type="ECO:0000313" key="17">
    <source>
        <dbReference type="EMBL" id="MFD1419876.1"/>
    </source>
</evidence>
<dbReference type="PROSITE" id="PS50990">
    <property type="entry name" value="PEPTIDASE_C39"/>
    <property type="match status" value="1"/>
</dbReference>
<protein>
    <submittedName>
        <fullName evidence="17">Peptide cleavage/export ABC transporter</fullName>
    </submittedName>
</protein>
<keyword evidence="8" id="KW-0788">Thiol protease</keyword>
<dbReference type="PANTHER" id="PTHR43394">
    <property type="entry name" value="ATP-DEPENDENT PERMEASE MDL1, MITOCHONDRIAL"/>
    <property type="match status" value="1"/>
</dbReference>
<dbReference type="PANTHER" id="PTHR43394:SF1">
    <property type="entry name" value="ATP-BINDING CASSETTE SUB-FAMILY B MEMBER 10, MITOCHONDRIAL"/>
    <property type="match status" value="1"/>
</dbReference>
<evidence type="ECO:0000256" key="9">
    <source>
        <dbReference type="ARBA" id="ARBA00022840"/>
    </source>
</evidence>
<dbReference type="RefSeq" id="WP_137635344.1">
    <property type="nucleotide sequence ID" value="NZ_BJDL01000020.1"/>
</dbReference>
<feature type="domain" description="ABC transmembrane type-1" evidence="15">
    <location>
        <begin position="169"/>
        <end position="448"/>
    </location>
</feature>
<dbReference type="InterPro" id="IPR003439">
    <property type="entry name" value="ABC_transporter-like_ATP-bd"/>
</dbReference>
<keyword evidence="11 13" id="KW-1133">Transmembrane helix</keyword>
<dbReference type="InterPro" id="IPR003593">
    <property type="entry name" value="AAA+_ATPase"/>
</dbReference>
<dbReference type="CDD" id="cd02418">
    <property type="entry name" value="Peptidase_C39B"/>
    <property type="match status" value="1"/>
</dbReference>
<dbReference type="InterPro" id="IPR005897">
    <property type="entry name" value="Pept_C39_ABC_bacteriocin"/>
</dbReference>
<evidence type="ECO:0000256" key="12">
    <source>
        <dbReference type="ARBA" id="ARBA00023136"/>
    </source>
</evidence>
<dbReference type="SMART" id="SM00382">
    <property type="entry name" value="AAA"/>
    <property type="match status" value="1"/>
</dbReference>
<dbReference type="InterPro" id="IPR005074">
    <property type="entry name" value="Peptidase_C39"/>
</dbReference>
<dbReference type="InterPro" id="IPR039421">
    <property type="entry name" value="Type_1_exporter"/>
</dbReference>
<feature type="transmembrane region" description="Helical" evidence="13">
    <location>
        <begin position="207"/>
        <end position="231"/>
    </location>
</feature>
<reference evidence="18" key="1">
    <citation type="journal article" date="2019" name="Int. J. Syst. Evol. Microbiol.">
        <title>The Global Catalogue of Microorganisms (GCM) 10K type strain sequencing project: providing services to taxonomists for standard genome sequencing and annotation.</title>
        <authorList>
            <consortium name="The Broad Institute Genomics Platform"/>
            <consortium name="The Broad Institute Genome Sequencing Center for Infectious Disease"/>
            <person name="Wu L."/>
            <person name="Ma J."/>
        </authorList>
    </citation>
    <scope>NUCLEOTIDE SEQUENCE [LARGE SCALE GENOMIC DNA]</scope>
    <source>
        <strain evidence="18">CCM 8931</strain>
    </source>
</reference>
<dbReference type="InterPro" id="IPR036640">
    <property type="entry name" value="ABC1_TM_sf"/>
</dbReference>